<keyword evidence="1" id="KW-0732">Signal</keyword>
<dbReference type="Pfam" id="PF07589">
    <property type="entry name" value="PEP-CTERM"/>
    <property type="match status" value="1"/>
</dbReference>
<organism evidence="3 4">
    <name type="scientific">Candidatus Accumulibacter phosphatis</name>
    <dbReference type="NCBI Taxonomy" id="327160"/>
    <lineage>
        <taxon>Bacteria</taxon>
        <taxon>Pseudomonadati</taxon>
        <taxon>Pseudomonadota</taxon>
        <taxon>Betaproteobacteria</taxon>
        <taxon>Candidatus Accumulibacter</taxon>
    </lineage>
</organism>
<sequence length="288" mass="28949">MIELKFEFLIGGYMKTPSLRHDLAAAVSLAVVLMAGASAANASSTTLIYINSSDGALYSYDSANSYAESLIANSTGAFSISSGPAANTIYIQGGGGALSTYDLIGNSQSSGVGSVPGNALGEGRDGFLYAGSGVGLYKVNPNTGVSAFIGNGTYGYAGDLAVDPTDLTAMYGAVSDTSGVLLVKVNKNTGGQTLVGSFGLGASSSIFGLGFSLDGILFAAGPTTAGGEIYTVNKLSGVATGVHELTYQPFDMATQPFEVVEPTVPEPATLILAGLGLAGMALGRRKKA</sequence>
<comment type="caution">
    <text evidence="3">The sequence shown here is derived from an EMBL/GenBank/DDBJ whole genome shotgun (WGS) entry which is preliminary data.</text>
</comment>
<evidence type="ECO:0000256" key="1">
    <source>
        <dbReference type="SAM" id="SignalP"/>
    </source>
</evidence>
<feature type="signal peptide" evidence="1">
    <location>
        <begin position="1"/>
        <end position="42"/>
    </location>
</feature>
<evidence type="ECO:0000259" key="2">
    <source>
        <dbReference type="Pfam" id="PF07589"/>
    </source>
</evidence>
<dbReference type="EMBL" id="PDHS01000213">
    <property type="protein sequence ID" value="MQM30781.1"/>
    <property type="molecule type" value="Genomic_DNA"/>
</dbReference>
<gene>
    <name evidence="3" type="ORF">CRU78_09730</name>
</gene>
<name>A0A6A7RTD7_9PROT</name>
<feature type="chain" id="PRO_5025556427" description="Ice-binding protein C-terminal domain-containing protein" evidence="1">
    <location>
        <begin position="43"/>
        <end position="288"/>
    </location>
</feature>
<dbReference type="InterPro" id="IPR013424">
    <property type="entry name" value="Ice-binding_C"/>
</dbReference>
<feature type="domain" description="Ice-binding protein C-terminal" evidence="2">
    <location>
        <begin position="263"/>
        <end position="286"/>
    </location>
</feature>
<accession>A0A6A7RTD7</accession>
<dbReference type="AlphaFoldDB" id="A0A6A7RTD7"/>
<evidence type="ECO:0000313" key="4">
    <source>
        <dbReference type="Proteomes" id="UP000342300"/>
    </source>
</evidence>
<protein>
    <recommendedName>
        <fullName evidence="2">Ice-binding protein C-terminal domain-containing protein</fullName>
    </recommendedName>
</protein>
<proteinExistence type="predicted"/>
<reference evidence="3 4" key="1">
    <citation type="submission" date="2017-09" db="EMBL/GenBank/DDBJ databases">
        <title>Metagenomic Analysis Reveals Denitrifying Candidatus Accumulibacter and Flanking Population as a Source of N2O.</title>
        <authorList>
            <person name="Gao H."/>
            <person name="Mao Y."/>
            <person name="Zhao X."/>
            <person name="Liu W.-T."/>
            <person name="Zhang T."/>
            <person name="Wells G."/>
        </authorList>
    </citation>
    <scope>NUCLEOTIDE SEQUENCE [LARGE SCALE GENOMIC DNA]</scope>
    <source>
        <strain evidence="3">CANDO_2_IC</strain>
    </source>
</reference>
<dbReference type="NCBIfam" id="TIGR02595">
    <property type="entry name" value="PEP_CTERM"/>
    <property type="match status" value="1"/>
</dbReference>
<dbReference type="SUPFAM" id="SSF63825">
    <property type="entry name" value="YWTD domain"/>
    <property type="match status" value="1"/>
</dbReference>
<dbReference type="Proteomes" id="UP000342300">
    <property type="component" value="Unassembled WGS sequence"/>
</dbReference>
<evidence type="ECO:0000313" key="3">
    <source>
        <dbReference type="EMBL" id="MQM30781.1"/>
    </source>
</evidence>